<evidence type="ECO:0000256" key="1">
    <source>
        <dbReference type="SAM" id="MobiDB-lite"/>
    </source>
</evidence>
<protein>
    <submittedName>
        <fullName evidence="2">Uncharacterized protein</fullName>
    </submittedName>
</protein>
<name>A0A382SXT5_9ZZZZ</name>
<feature type="non-terminal residue" evidence="2">
    <location>
        <position position="1"/>
    </location>
</feature>
<dbReference type="EMBL" id="UINC01132197">
    <property type="protein sequence ID" value="SVD14362.1"/>
    <property type="molecule type" value="Genomic_DNA"/>
</dbReference>
<gene>
    <name evidence="2" type="ORF">METZ01_LOCUS367216</name>
</gene>
<proteinExistence type="predicted"/>
<dbReference type="AlphaFoldDB" id="A0A382SXT5"/>
<accession>A0A382SXT5</accession>
<organism evidence="2">
    <name type="scientific">marine metagenome</name>
    <dbReference type="NCBI Taxonomy" id="408172"/>
    <lineage>
        <taxon>unclassified sequences</taxon>
        <taxon>metagenomes</taxon>
        <taxon>ecological metagenomes</taxon>
    </lineage>
</organism>
<sequence>EEGDNRGWPGGSQWVPGDALCAGQLAEEDRRGARRSV</sequence>
<reference evidence="2" key="1">
    <citation type="submission" date="2018-05" db="EMBL/GenBank/DDBJ databases">
        <authorList>
            <person name="Lanie J.A."/>
            <person name="Ng W.-L."/>
            <person name="Kazmierczak K.M."/>
            <person name="Andrzejewski T.M."/>
            <person name="Davidsen T.M."/>
            <person name="Wayne K.J."/>
            <person name="Tettelin H."/>
            <person name="Glass J.I."/>
            <person name="Rusch D."/>
            <person name="Podicherti R."/>
            <person name="Tsui H.-C.T."/>
            <person name="Winkler M.E."/>
        </authorList>
    </citation>
    <scope>NUCLEOTIDE SEQUENCE</scope>
</reference>
<feature type="region of interest" description="Disordered" evidence="1">
    <location>
        <begin position="1"/>
        <end position="37"/>
    </location>
</feature>
<evidence type="ECO:0000313" key="2">
    <source>
        <dbReference type="EMBL" id="SVD14362.1"/>
    </source>
</evidence>
<feature type="non-terminal residue" evidence="2">
    <location>
        <position position="37"/>
    </location>
</feature>